<proteinExistence type="predicted"/>
<evidence type="ECO:0000313" key="2">
    <source>
        <dbReference type="EMBL" id="CAJ1399237.1"/>
    </source>
</evidence>
<evidence type="ECO:0000256" key="1">
    <source>
        <dbReference type="SAM" id="MobiDB-lite"/>
    </source>
</evidence>
<dbReference type="Proteomes" id="UP001178507">
    <property type="component" value="Unassembled WGS sequence"/>
</dbReference>
<keyword evidence="3" id="KW-1185">Reference proteome</keyword>
<reference evidence="2" key="1">
    <citation type="submission" date="2023-08" db="EMBL/GenBank/DDBJ databases">
        <authorList>
            <person name="Chen Y."/>
            <person name="Shah S."/>
            <person name="Dougan E. K."/>
            <person name="Thang M."/>
            <person name="Chan C."/>
        </authorList>
    </citation>
    <scope>NUCLEOTIDE SEQUENCE</scope>
</reference>
<protein>
    <submittedName>
        <fullName evidence="2">Uncharacterized protein</fullName>
    </submittedName>
</protein>
<sequence>MVCESCRVRAPSTPPSPKFSSWTASTCYDSVAAEKSPPHSLSLASSECTAEAMPPEAAPPEGQLLATMGWQRVDRGCCSEASSMREPARAEQIYRPQLSLSHSGLEESDCWAFQEPCRCRRQSTSSSLPRRSCQSECSESTREEQGFSFNESHRPSEFLRSAPAVPDRRQTEKQQRSRRKSRARERAMVPGHEVGRQGSELSRLELLRRQKARELQKRLQHMEHQCGLLSEDYHLLAGMDRELYQATEKLRKAFCQEREALRH</sequence>
<dbReference type="AlphaFoldDB" id="A0AA36J519"/>
<feature type="region of interest" description="Disordered" evidence="1">
    <location>
        <begin position="36"/>
        <end position="61"/>
    </location>
</feature>
<feature type="compositionally biased region" description="Basic and acidic residues" evidence="1">
    <location>
        <begin position="144"/>
        <end position="157"/>
    </location>
</feature>
<name>A0AA36J519_9DINO</name>
<feature type="region of interest" description="Disordered" evidence="1">
    <location>
        <begin position="144"/>
        <end position="199"/>
    </location>
</feature>
<evidence type="ECO:0000313" key="3">
    <source>
        <dbReference type="Proteomes" id="UP001178507"/>
    </source>
</evidence>
<organism evidence="2 3">
    <name type="scientific">Effrenium voratum</name>
    <dbReference type="NCBI Taxonomy" id="2562239"/>
    <lineage>
        <taxon>Eukaryota</taxon>
        <taxon>Sar</taxon>
        <taxon>Alveolata</taxon>
        <taxon>Dinophyceae</taxon>
        <taxon>Suessiales</taxon>
        <taxon>Symbiodiniaceae</taxon>
        <taxon>Effrenium</taxon>
    </lineage>
</organism>
<feature type="compositionally biased region" description="Low complexity" evidence="1">
    <location>
        <begin position="50"/>
        <end position="61"/>
    </location>
</feature>
<comment type="caution">
    <text evidence="2">The sequence shown here is derived from an EMBL/GenBank/DDBJ whole genome shotgun (WGS) entry which is preliminary data.</text>
</comment>
<feature type="compositionally biased region" description="Basic and acidic residues" evidence="1">
    <location>
        <begin position="166"/>
        <end position="175"/>
    </location>
</feature>
<gene>
    <name evidence="2" type="ORF">EVOR1521_LOCUS22809</name>
</gene>
<accession>A0AA36J519</accession>
<dbReference type="EMBL" id="CAUJNA010003328">
    <property type="protein sequence ID" value="CAJ1399237.1"/>
    <property type="molecule type" value="Genomic_DNA"/>
</dbReference>